<evidence type="ECO:0000313" key="1">
    <source>
        <dbReference type="EMBL" id="QQZ09960.1"/>
    </source>
</evidence>
<proteinExistence type="predicted"/>
<name>A0ABX7E3R6_9BACI</name>
<dbReference type="Proteomes" id="UP000595691">
    <property type="component" value="Chromosome"/>
</dbReference>
<sequence>MKERTNEKQIHQWIQATIDTVGMDIELKQMHNGINMSYNFIFNNVGYDVKRVGEALTETKTPISPEAYIKALTIHELGHAVDRKALMNSLERTIEIFEMKKSYSLKEQYSDLKLLGMLLEEHLMNIDFEETAWANAENMNKKFSIVDWQSFDQVKAQGLATYHHLYQRDLTLYNKLLAGQSEQIA</sequence>
<dbReference type="EMBL" id="CP065425">
    <property type="protein sequence ID" value="QQZ09960.1"/>
    <property type="molecule type" value="Genomic_DNA"/>
</dbReference>
<organism evidence="1 2">
    <name type="scientific">Heyndrickxia vini</name>
    <dbReference type="NCBI Taxonomy" id="1476025"/>
    <lineage>
        <taxon>Bacteria</taxon>
        <taxon>Bacillati</taxon>
        <taxon>Bacillota</taxon>
        <taxon>Bacilli</taxon>
        <taxon>Bacillales</taxon>
        <taxon>Bacillaceae</taxon>
        <taxon>Heyndrickxia</taxon>
    </lineage>
</organism>
<keyword evidence="2" id="KW-1185">Reference proteome</keyword>
<gene>
    <name evidence="1" type="ORF">I5776_03015</name>
</gene>
<protein>
    <submittedName>
        <fullName evidence="1">Integrase</fullName>
    </submittedName>
</protein>
<reference evidence="1 2" key="1">
    <citation type="submission" date="2020-11" db="EMBL/GenBank/DDBJ databases">
        <title>Taxonomic evaluation of the Bacillus sporothermodurans group of bacteria based on whole genome sequences.</title>
        <authorList>
            <person name="Fiedler G."/>
            <person name="Herbstmann A.-D."/>
            <person name="Doll E."/>
            <person name="Wenning M."/>
            <person name="Brinks E."/>
            <person name="Kabisch J."/>
            <person name="Breitenwieser F."/>
            <person name="Lappann M."/>
            <person name="Boehnlein C."/>
            <person name="Franz C."/>
        </authorList>
    </citation>
    <scope>NUCLEOTIDE SEQUENCE [LARGE SCALE GENOMIC DNA]</scope>
    <source>
        <strain evidence="1 2">JCM 19841</strain>
    </source>
</reference>
<evidence type="ECO:0000313" key="2">
    <source>
        <dbReference type="Proteomes" id="UP000595691"/>
    </source>
</evidence>
<dbReference type="RefSeq" id="WP_202778910.1">
    <property type="nucleotide sequence ID" value="NZ_CP065425.1"/>
</dbReference>
<accession>A0ABX7E3R6</accession>